<dbReference type="OMA" id="YYYILMN"/>
<dbReference type="OrthoDB" id="10289837at2759"/>
<organism evidence="1 2">
    <name type="scientific">Nematocida parisii (strain ERTm3)</name>
    <name type="common">Nematode killer fungus</name>
    <dbReference type="NCBI Taxonomy" id="935791"/>
    <lineage>
        <taxon>Eukaryota</taxon>
        <taxon>Fungi</taxon>
        <taxon>Fungi incertae sedis</taxon>
        <taxon>Microsporidia</taxon>
        <taxon>Nematocida</taxon>
    </lineage>
</organism>
<proteinExistence type="predicted"/>
<accession>I3EIC4</accession>
<reference evidence="1" key="1">
    <citation type="submission" date="2011-01" db="EMBL/GenBank/DDBJ databases">
        <title>The Genome Sequence of Nematocida parisii strain ERTm3.</title>
        <authorList>
            <consortium name="The Broad Institute Genome Sequencing Platform"/>
            <consortium name="The Broad Institute Genome Sequencing Center for Infectious Disease"/>
            <person name="Cuomo C."/>
            <person name="Troemel E."/>
            <person name="Young S.K."/>
            <person name="Zeng Q."/>
            <person name="Gargeya S."/>
            <person name="Fitzgerald M."/>
            <person name="Haas B."/>
            <person name="Abouelleil A."/>
            <person name="Alvarado L."/>
            <person name="Arachchi H.M."/>
            <person name="Berlin A."/>
            <person name="Chapman S.B."/>
            <person name="Gearin G."/>
            <person name="Goldberg J."/>
            <person name="Griggs A."/>
            <person name="Gujja S."/>
            <person name="Hansen M."/>
            <person name="Heiman D."/>
            <person name="Howarth C."/>
            <person name="Larimer J."/>
            <person name="Lui A."/>
            <person name="MacDonald P.J.P."/>
            <person name="McCowen C."/>
            <person name="Montmayeur A."/>
            <person name="Murphy C."/>
            <person name="Neiman D."/>
            <person name="Pearson M."/>
            <person name="Priest M."/>
            <person name="Roberts A."/>
            <person name="Saif S."/>
            <person name="Shea T."/>
            <person name="Sisk P."/>
            <person name="Stolte C."/>
            <person name="Sykes S."/>
            <person name="Wortman J."/>
            <person name="Nusbaum C."/>
            <person name="Birren B."/>
        </authorList>
    </citation>
    <scope>NUCLEOTIDE SEQUENCE</scope>
    <source>
        <strain evidence="1">ERTm3</strain>
    </source>
</reference>
<sequence>MLEVVDIQNILQKQITHDVISNVQYINNINIIYYYILMNININEILPNKDNTLFSKIIGYIYSKDIKNTYLDINKTNLDNTTVTNEILNKISKYIHKELNVYSTNNTISDKLYNSTEYNTHSTVSNDNSTEYNMYSTTSTINNTMCDNSTGYNTHSTVSNDILSNSKYLVLYDTVIDTYTYNILHILLSYTCSLLKNNQYYQSVDVLPFDALYNDILPVSLHNYIINELNILYTLLRHDTAEEDLHDIFQNIKSLYYYYNRIMNIQSIYNIKKSSYIINYINNNCKNIPNKEIDKFLNNKNLLYENLNKFYNEFQYDTIIALIQTRTGSGTPIFDRIHKDDFLCNVLHKVNAKHTITYYTYYIIVFDMYISINWYRCNNSIK</sequence>
<dbReference type="EMBL" id="GL870877">
    <property type="protein sequence ID" value="EIJ88971.1"/>
    <property type="molecule type" value="Genomic_DNA"/>
</dbReference>
<name>I3EIC4_NEMP3</name>
<gene>
    <name evidence="1" type="ORF">NEQG_00790</name>
</gene>
<evidence type="ECO:0000313" key="1">
    <source>
        <dbReference type="EMBL" id="EIJ88971.1"/>
    </source>
</evidence>
<dbReference type="HOGENOM" id="CLU_038495_0_0_1"/>
<evidence type="ECO:0000313" key="2">
    <source>
        <dbReference type="Proteomes" id="UP000002872"/>
    </source>
</evidence>
<dbReference type="AlphaFoldDB" id="I3EIC4"/>
<dbReference type="InParanoid" id="I3EIC4"/>
<protein>
    <submittedName>
        <fullName evidence="1">Uncharacterized protein</fullName>
    </submittedName>
</protein>
<dbReference type="VEuPathDB" id="MicrosporidiaDB:NEQG_00790"/>
<keyword evidence="2" id="KW-1185">Reference proteome</keyword>
<dbReference type="Proteomes" id="UP000002872">
    <property type="component" value="Unassembled WGS sequence"/>
</dbReference>